<feature type="domain" description="Bacterial transcriptional activator" evidence="1">
    <location>
        <begin position="98"/>
        <end position="244"/>
    </location>
</feature>
<reference evidence="3" key="1">
    <citation type="submission" date="2018-01" db="EMBL/GenBank/DDBJ databases">
        <title>Draft Genome Sequence of the Radioresistant Bacterium Deinococcus aerius TR0125, Isolated from the Higher Atmosphere above Japan.</title>
        <authorList>
            <person name="Satoh K."/>
            <person name="Arai H."/>
            <person name="Sanzen T."/>
            <person name="Kawaguchi Y."/>
            <person name="Hayashi H."/>
            <person name="Yokobori S."/>
            <person name="Yamagishi A."/>
            <person name="Oono Y."/>
            <person name="Narumi I."/>
        </authorList>
    </citation>
    <scope>NUCLEOTIDE SEQUENCE [LARGE SCALE GENOMIC DNA]</scope>
    <source>
        <strain evidence="3">TR0125</strain>
    </source>
</reference>
<name>A0A2I9CWE1_9DEIO</name>
<keyword evidence="3" id="KW-1185">Reference proteome</keyword>
<dbReference type="InterPro" id="IPR005158">
    <property type="entry name" value="BTAD"/>
</dbReference>
<comment type="caution">
    <text evidence="2">The sequence shown here is derived from an EMBL/GenBank/DDBJ whole genome shotgun (WGS) entry which is preliminary data.</text>
</comment>
<dbReference type="Pfam" id="PF03704">
    <property type="entry name" value="BTAD"/>
    <property type="match status" value="1"/>
</dbReference>
<dbReference type="InterPro" id="IPR019734">
    <property type="entry name" value="TPR_rpt"/>
</dbReference>
<evidence type="ECO:0000259" key="1">
    <source>
        <dbReference type="SMART" id="SM01043"/>
    </source>
</evidence>
<dbReference type="InterPro" id="IPR051677">
    <property type="entry name" value="AfsR-DnrI-RedD_regulator"/>
</dbReference>
<gene>
    <name evidence="2" type="ORF">DAERI_080083</name>
</gene>
<accession>A0A2I9CWE1</accession>
<protein>
    <recommendedName>
        <fullName evidence="1">Bacterial transcriptional activator domain-containing protein</fullName>
    </recommendedName>
</protein>
<dbReference type="GO" id="GO:0006355">
    <property type="term" value="P:regulation of DNA-templated transcription"/>
    <property type="evidence" value="ECO:0007669"/>
    <property type="project" value="InterPro"/>
</dbReference>
<dbReference type="AlphaFoldDB" id="A0A2I9CWE1"/>
<dbReference type="RefSeq" id="WP_103129673.1">
    <property type="nucleotide sequence ID" value="NZ_BFAG01000008.1"/>
</dbReference>
<evidence type="ECO:0000313" key="2">
    <source>
        <dbReference type="EMBL" id="GBF06292.1"/>
    </source>
</evidence>
<dbReference type="Gene3D" id="1.25.40.10">
    <property type="entry name" value="Tetratricopeptide repeat domain"/>
    <property type="match status" value="3"/>
</dbReference>
<dbReference type="Pfam" id="PF13191">
    <property type="entry name" value="AAA_16"/>
    <property type="match status" value="1"/>
</dbReference>
<dbReference type="InterPro" id="IPR027417">
    <property type="entry name" value="P-loop_NTPase"/>
</dbReference>
<dbReference type="SUPFAM" id="SSF52540">
    <property type="entry name" value="P-loop containing nucleoside triphosphate hydrolases"/>
    <property type="match status" value="1"/>
</dbReference>
<sequence>MRELALRLLGPPELQVGGQRRPFRTKKALALVAYLALEPGPQSREKLAALLWPDADPEAGRASLRGTLVYAREALGPLRDRLEADRATVCLVTGPDECDVTALERVAGAARSLPPAGALPELERAASLWRGELLDGFALGEGSGFDDWLGERREATRSAVNLVFDRLSAEQLEQDPGRAAETARRWLALDRLNEAAWRRLAQARLASGQRALAREVLDSCRRVLRDEVGCAPAPETLALEAQVLEPISPSRPGVRLDLPTLLREGPFVGRRAELARLAEVYQRAGSGHPGAALIVGEPGIGKTRLAGAFLTWAGERGAGVLRGRGFEVGGTLYGPLADAARRVLDAEPGPQALLSRQDLAELARLLPELGERLPEPAPPMPGEGQRGQVLAALTRLVLALARRSPLVLLVDDVQWADASTLEALRHLAGRVAEERAPVLLLLTARAEALTPGSELAGWAANLGREVPVTRLDLGPLGQPETLGLLGALAGTPAAGSLEPLAERLFAETGGQPLYISETLRGLAEQGALTLGPGGITVNEARLSAGLERGGEGVRAVIGERLSRLSAPALALAQAGAVLGQEFGFGTLRAVADLGEDTALQGYEELLRTGLLREAAGEGGTASLSHDRVRETLRDALSGPRRGLLHRRALGALGEVGASPEVLAHHALGAGLTGEAARHFHQAGRQSLRLGAYHAAVIALEQALDLTPARPEYAAERRERLHLIEYALYYRDSHNLAVIQRRWRLAADASQAAGLGAEAAFALGELAASLARQGRHGEAGEVAGQALDTARAAGDRGMAARSLNILGVLAVERRDWAAAERLLEDAQAEAIRAGDEPLALEARAHLATVLTFGHDDLEGGRQLEEEVLRRRIDLGEPGAVLASLSSLTYACMRMADYEAARRHIDEWAVWAERSGAGRVAANVLGMHGYIAAEQGDVLGALKAGEAALAAFEQANAVLAFSWGGLAWCYARLGRTQEARQALDNGQALNERDEDLYHQAGAAWVLGDAALALGDLERAERFYRQSLGGNSAAWILVGLRGLGEVRAQTGQWEEAARLLGAVLGRRSAGVWQHRQATRALDALRPLVPPDVLEAALNEGRVTPLEPLLAELRRQSDPSQGSQASGSAAV</sequence>
<dbReference type="InterPro" id="IPR036388">
    <property type="entry name" value="WH-like_DNA-bd_sf"/>
</dbReference>
<dbReference type="Proteomes" id="UP000236569">
    <property type="component" value="Unassembled WGS sequence"/>
</dbReference>
<dbReference type="EMBL" id="BFAG01000008">
    <property type="protein sequence ID" value="GBF06292.1"/>
    <property type="molecule type" value="Genomic_DNA"/>
</dbReference>
<proteinExistence type="predicted"/>
<dbReference type="InterPro" id="IPR041664">
    <property type="entry name" value="AAA_16"/>
</dbReference>
<dbReference type="OrthoDB" id="62575at2"/>
<dbReference type="SUPFAM" id="SSF46894">
    <property type="entry name" value="C-terminal effector domain of the bipartite response regulators"/>
    <property type="match status" value="1"/>
</dbReference>
<dbReference type="InterPro" id="IPR016032">
    <property type="entry name" value="Sig_transdc_resp-reg_C-effctor"/>
</dbReference>
<dbReference type="GO" id="GO:0003677">
    <property type="term" value="F:DNA binding"/>
    <property type="evidence" value="ECO:0007669"/>
    <property type="project" value="InterPro"/>
</dbReference>
<dbReference type="SMART" id="SM01043">
    <property type="entry name" value="BTAD"/>
    <property type="match status" value="1"/>
</dbReference>
<dbReference type="Gene3D" id="1.10.10.10">
    <property type="entry name" value="Winged helix-like DNA-binding domain superfamily/Winged helix DNA-binding domain"/>
    <property type="match status" value="1"/>
</dbReference>
<dbReference type="Gene3D" id="3.40.50.300">
    <property type="entry name" value="P-loop containing nucleotide triphosphate hydrolases"/>
    <property type="match status" value="1"/>
</dbReference>
<dbReference type="SMART" id="SM00028">
    <property type="entry name" value="TPR"/>
    <property type="match status" value="5"/>
</dbReference>
<organism evidence="2 3">
    <name type="scientific">Deinococcus aerius</name>
    <dbReference type="NCBI Taxonomy" id="200253"/>
    <lineage>
        <taxon>Bacteria</taxon>
        <taxon>Thermotogati</taxon>
        <taxon>Deinococcota</taxon>
        <taxon>Deinococci</taxon>
        <taxon>Deinococcales</taxon>
        <taxon>Deinococcaceae</taxon>
        <taxon>Deinococcus</taxon>
    </lineage>
</organism>
<dbReference type="SUPFAM" id="SSF48452">
    <property type="entry name" value="TPR-like"/>
    <property type="match status" value="3"/>
</dbReference>
<evidence type="ECO:0000313" key="3">
    <source>
        <dbReference type="Proteomes" id="UP000236569"/>
    </source>
</evidence>
<dbReference type="PANTHER" id="PTHR35807">
    <property type="entry name" value="TRANSCRIPTIONAL REGULATOR REDD-RELATED"/>
    <property type="match status" value="1"/>
</dbReference>
<dbReference type="InterPro" id="IPR011990">
    <property type="entry name" value="TPR-like_helical_dom_sf"/>
</dbReference>